<dbReference type="GO" id="GO:1902975">
    <property type="term" value="P:mitotic DNA replication initiation"/>
    <property type="evidence" value="ECO:0007669"/>
    <property type="project" value="TreeGrafter"/>
</dbReference>
<dbReference type="InterPro" id="IPR036224">
    <property type="entry name" value="GINS_bundle-like_dom_sf"/>
</dbReference>
<feature type="non-terminal residue" evidence="8">
    <location>
        <position position="1"/>
    </location>
</feature>
<evidence type="ECO:0000256" key="3">
    <source>
        <dbReference type="ARBA" id="ARBA00015140"/>
    </source>
</evidence>
<dbReference type="InterPro" id="IPR021151">
    <property type="entry name" value="GINS_A"/>
</dbReference>
<dbReference type="InterPro" id="IPR010492">
    <property type="entry name" value="GINS_Psf3"/>
</dbReference>
<dbReference type="CDD" id="cd11713">
    <property type="entry name" value="GINS_A_psf3"/>
    <property type="match status" value="1"/>
</dbReference>
<evidence type="ECO:0000259" key="7">
    <source>
        <dbReference type="Pfam" id="PF05916"/>
    </source>
</evidence>
<feature type="domain" description="GINS subunit" evidence="7">
    <location>
        <begin position="133"/>
        <end position="233"/>
    </location>
</feature>
<dbReference type="VEuPathDB" id="FungiDB:BTJ68_07190"/>
<gene>
    <name evidence="8" type="ORF">D0862_09927</name>
</gene>
<evidence type="ECO:0000256" key="5">
    <source>
        <dbReference type="ARBA" id="ARBA00023242"/>
    </source>
</evidence>
<evidence type="ECO:0000313" key="9">
    <source>
        <dbReference type="Proteomes" id="UP000281468"/>
    </source>
</evidence>
<evidence type="ECO:0000256" key="6">
    <source>
        <dbReference type="RuleBase" id="RU367161"/>
    </source>
</evidence>
<evidence type="ECO:0000256" key="2">
    <source>
        <dbReference type="ARBA" id="ARBA00006343"/>
    </source>
</evidence>
<comment type="subunit">
    <text evidence="6">Component of the GINS complex.</text>
</comment>
<dbReference type="PANTHER" id="PTHR22768:SF0">
    <property type="entry name" value="DNA REPLICATION COMPLEX GINS PROTEIN PSF3"/>
    <property type="match status" value="1"/>
</dbReference>
<dbReference type="PANTHER" id="PTHR22768">
    <property type="entry name" value="DNA REPLICATION COMPLEX GINS PROTEIN PSF3"/>
    <property type="match status" value="1"/>
</dbReference>
<keyword evidence="4 6" id="KW-0235">DNA replication</keyword>
<reference evidence="8 9" key="1">
    <citation type="journal article" date="2018" name="BMC Genomics">
        <title>Genomic evidence for intraspecific hybridization in a clonal and extremely halotolerant yeast.</title>
        <authorList>
            <person name="Gostincar C."/>
            <person name="Stajich J.E."/>
            <person name="Zupancic J."/>
            <person name="Zalar P."/>
            <person name="Gunde-Cimerman N."/>
        </authorList>
    </citation>
    <scope>NUCLEOTIDE SEQUENCE [LARGE SCALE GENOMIC DNA]</scope>
    <source>
        <strain evidence="8 9">EXF-171</strain>
    </source>
</reference>
<comment type="caution">
    <text evidence="8">The sequence shown here is derived from an EMBL/GenBank/DDBJ whole genome shotgun (WGS) entry which is preliminary data.</text>
</comment>
<evidence type="ECO:0000313" key="8">
    <source>
        <dbReference type="EMBL" id="RMY90577.1"/>
    </source>
</evidence>
<dbReference type="Gene3D" id="1.20.58.2050">
    <property type="match status" value="1"/>
</dbReference>
<dbReference type="AlphaFoldDB" id="A0A3M7FPG7"/>
<dbReference type="EMBL" id="QWIQ01000379">
    <property type="protein sequence ID" value="RMY90577.1"/>
    <property type="molecule type" value="Genomic_DNA"/>
</dbReference>
<comment type="function">
    <text evidence="6">The GINS complex plays an essential role in the initiation of DNA replication.</text>
</comment>
<dbReference type="GO" id="GO:0000811">
    <property type="term" value="C:GINS complex"/>
    <property type="evidence" value="ECO:0007669"/>
    <property type="project" value="UniProtKB-UniRule"/>
</dbReference>
<comment type="similarity">
    <text evidence="2 6">Belongs to the GINS3/PSF3 family.</text>
</comment>
<dbReference type="InterPro" id="IPR038437">
    <property type="entry name" value="GINS_Psf3_sf"/>
</dbReference>
<dbReference type="Proteomes" id="UP000281468">
    <property type="component" value="Unassembled WGS sequence"/>
</dbReference>
<sequence length="240" mass="26664">PLAYCCGSKDRQTLYAPSRGKIQAHDSDASRTISHATTTLTLATFILAKHRRAERHRPGLKSQDGFQHQQFNPDLLLPNRHLNRLPKSPYNLHPSRTKLDLPLWLAEMLAVSKPAGPASPTSLASLDMPFALGPRVLNALKADPKSVDVRAQAPWFYGLGERMLELFEDEEVGEVLLETFKQRALEIADKSQNTRAAMSQAGDSADFMSGLDETERQLFRAAHDGSNAVKKWFDVSSRSS</sequence>
<evidence type="ECO:0000256" key="4">
    <source>
        <dbReference type="ARBA" id="ARBA00022705"/>
    </source>
</evidence>
<accession>A0A3M7FPG7</accession>
<dbReference type="SUPFAM" id="SSF158573">
    <property type="entry name" value="GINS helical bundle-like"/>
    <property type="match status" value="1"/>
</dbReference>
<proteinExistence type="inferred from homology"/>
<protein>
    <recommendedName>
        <fullName evidence="3 6">DNA replication complex GINS protein PSF3</fullName>
    </recommendedName>
</protein>
<dbReference type="Pfam" id="PF05916">
    <property type="entry name" value="Sld5"/>
    <property type="match status" value="1"/>
</dbReference>
<organism evidence="8 9">
    <name type="scientific">Hortaea werneckii</name>
    <name type="common">Black yeast</name>
    <name type="synonym">Cladosporium werneckii</name>
    <dbReference type="NCBI Taxonomy" id="91943"/>
    <lineage>
        <taxon>Eukaryota</taxon>
        <taxon>Fungi</taxon>
        <taxon>Dikarya</taxon>
        <taxon>Ascomycota</taxon>
        <taxon>Pezizomycotina</taxon>
        <taxon>Dothideomycetes</taxon>
        <taxon>Dothideomycetidae</taxon>
        <taxon>Mycosphaerellales</taxon>
        <taxon>Teratosphaeriaceae</taxon>
        <taxon>Hortaea</taxon>
    </lineage>
</organism>
<evidence type="ECO:0000256" key="1">
    <source>
        <dbReference type="ARBA" id="ARBA00004123"/>
    </source>
</evidence>
<comment type="subcellular location">
    <subcellularLocation>
        <location evidence="1 6">Nucleus</location>
    </subcellularLocation>
</comment>
<name>A0A3M7FPG7_HORWE</name>
<keyword evidence="5 6" id="KW-0539">Nucleus</keyword>